<protein>
    <submittedName>
        <fullName evidence="1">Uncharacterized protein</fullName>
    </submittedName>
</protein>
<name>A0AAQ4DZB6_AMBAM</name>
<gene>
    <name evidence="1" type="ORF">V5799_005413</name>
</gene>
<keyword evidence="2" id="KW-1185">Reference proteome</keyword>
<comment type="caution">
    <text evidence="1">The sequence shown here is derived from an EMBL/GenBank/DDBJ whole genome shotgun (WGS) entry which is preliminary data.</text>
</comment>
<evidence type="ECO:0000313" key="2">
    <source>
        <dbReference type="Proteomes" id="UP001321473"/>
    </source>
</evidence>
<sequence length="135" mass="14790">MAARRQTCLQKASSTTVPLQLQTAKDVDIRTALSTPLIAVSKTQVAAMKGEYMVLCFFLLVSVAHKISAEPACPQVYCLPPHVNVACFITDRECQCGCVAHRDPCAPLQNRSCPAGRYLSCNRNGNECKCRCVRK</sequence>
<accession>A0AAQ4DZB6</accession>
<proteinExistence type="predicted"/>
<reference evidence="1 2" key="1">
    <citation type="journal article" date="2023" name="Arcadia Sci">
        <title>De novo assembly of a long-read Amblyomma americanum tick genome.</title>
        <authorList>
            <person name="Chou S."/>
            <person name="Poskanzer K.E."/>
            <person name="Rollins M."/>
            <person name="Thuy-Boun P.S."/>
        </authorList>
    </citation>
    <scope>NUCLEOTIDE SEQUENCE [LARGE SCALE GENOMIC DNA]</scope>
    <source>
        <strain evidence="1">F_SG_1</strain>
        <tissue evidence="1">Salivary glands</tissue>
    </source>
</reference>
<dbReference type="EMBL" id="JARKHS020024959">
    <property type="protein sequence ID" value="KAK8767806.1"/>
    <property type="molecule type" value="Genomic_DNA"/>
</dbReference>
<dbReference type="AlphaFoldDB" id="A0AAQ4DZB6"/>
<dbReference type="Proteomes" id="UP001321473">
    <property type="component" value="Unassembled WGS sequence"/>
</dbReference>
<organism evidence="1 2">
    <name type="scientific">Amblyomma americanum</name>
    <name type="common">Lone star tick</name>
    <dbReference type="NCBI Taxonomy" id="6943"/>
    <lineage>
        <taxon>Eukaryota</taxon>
        <taxon>Metazoa</taxon>
        <taxon>Ecdysozoa</taxon>
        <taxon>Arthropoda</taxon>
        <taxon>Chelicerata</taxon>
        <taxon>Arachnida</taxon>
        <taxon>Acari</taxon>
        <taxon>Parasitiformes</taxon>
        <taxon>Ixodida</taxon>
        <taxon>Ixodoidea</taxon>
        <taxon>Ixodidae</taxon>
        <taxon>Amblyomminae</taxon>
        <taxon>Amblyomma</taxon>
    </lineage>
</organism>
<evidence type="ECO:0000313" key="1">
    <source>
        <dbReference type="EMBL" id="KAK8767806.1"/>
    </source>
</evidence>